<protein>
    <submittedName>
        <fullName evidence="11">TRAP-type C4-dicarboxylate transport system, small permease component</fullName>
    </submittedName>
</protein>
<evidence type="ECO:0000313" key="12">
    <source>
        <dbReference type="Proteomes" id="UP000184465"/>
    </source>
</evidence>
<dbReference type="GO" id="GO:0015740">
    <property type="term" value="P:C4-dicarboxylate transport"/>
    <property type="evidence" value="ECO:0007669"/>
    <property type="project" value="TreeGrafter"/>
</dbReference>
<dbReference type="Pfam" id="PF04290">
    <property type="entry name" value="DctQ"/>
    <property type="match status" value="1"/>
</dbReference>
<feature type="domain" description="Tripartite ATP-independent periplasmic transporters DctQ component" evidence="10">
    <location>
        <begin position="26"/>
        <end position="151"/>
    </location>
</feature>
<evidence type="ECO:0000313" key="11">
    <source>
        <dbReference type="EMBL" id="SHJ99027.1"/>
    </source>
</evidence>
<evidence type="ECO:0000256" key="3">
    <source>
        <dbReference type="ARBA" id="ARBA00022475"/>
    </source>
</evidence>
<evidence type="ECO:0000256" key="6">
    <source>
        <dbReference type="ARBA" id="ARBA00022989"/>
    </source>
</evidence>
<dbReference type="STRING" id="1121301.SAMN02745912_01858"/>
<keyword evidence="4" id="KW-0997">Cell inner membrane</keyword>
<keyword evidence="7 9" id="KW-0472">Membrane</keyword>
<sequence>MSFIKRILDFSDKIFEYIAMTFIVLMTLIITLQVVTRYCFSMTPRWSEEVALILMVWFGFMGIAIGVKKGIHISIEYFVSLCPPSIQKVLMKINDIIVGIFGLMLVVYGIRLVKVTGTSTLPATQWPGYILYFMVPVSGAMIVCYCIAKLFGIEPDDKIINLKNKNAK</sequence>
<comment type="similarity">
    <text evidence="8">Belongs to the TRAP transporter small permease family.</text>
</comment>
<keyword evidence="6 9" id="KW-1133">Transmembrane helix</keyword>
<dbReference type="GO" id="GO:0022857">
    <property type="term" value="F:transmembrane transporter activity"/>
    <property type="evidence" value="ECO:0007669"/>
    <property type="project" value="TreeGrafter"/>
</dbReference>
<gene>
    <name evidence="11" type="ORF">SAMN02745912_01858</name>
</gene>
<evidence type="ECO:0000256" key="8">
    <source>
        <dbReference type="ARBA" id="ARBA00038436"/>
    </source>
</evidence>
<reference evidence="11 12" key="1">
    <citation type="submission" date="2016-11" db="EMBL/GenBank/DDBJ databases">
        <authorList>
            <person name="Jaros S."/>
            <person name="Januszkiewicz K."/>
            <person name="Wedrychowicz H."/>
        </authorList>
    </citation>
    <scope>NUCLEOTIDE SEQUENCE [LARGE SCALE GENOMIC DNA]</scope>
    <source>
        <strain evidence="11 12">DSM 15212</strain>
    </source>
</reference>
<evidence type="ECO:0000256" key="7">
    <source>
        <dbReference type="ARBA" id="ARBA00023136"/>
    </source>
</evidence>
<dbReference type="EMBL" id="FRAG01000019">
    <property type="protein sequence ID" value="SHJ99027.1"/>
    <property type="molecule type" value="Genomic_DNA"/>
</dbReference>
<feature type="transmembrane region" description="Helical" evidence="9">
    <location>
        <begin position="130"/>
        <end position="148"/>
    </location>
</feature>
<feature type="transmembrane region" description="Helical" evidence="9">
    <location>
        <begin position="14"/>
        <end position="35"/>
    </location>
</feature>
<dbReference type="PANTHER" id="PTHR35011">
    <property type="entry name" value="2,3-DIKETO-L-GULONATE TRAP TRANSPORTER SMALL PERMEASE PROTEIN YIAM"/>
    <property type="match status" value="1"/>
</dbReference>
<dbReference type="RefSeq" id="WP_073149192.1">
    <property type="nucleotide sequence ID" value="NZ_FRAG01000019.1"/>
</dbReference>
<keyword evidence="3" id="KW-1003">Cell membrane</keyword>
<dbReference type="InterPro" id="IPR055348">
    <property type="entry name" value="DctQ"/>
</dbReference>
<dbReference type="Proteomes" id="UP000184465">
    <property type="component" value="Unassembled WGS sequence"/>
</dbReference>
<evidence type="ECO:0000256" key="4">
    <source>
        <dbReference type="ARBA" id="ARBA00022519"/>
    </source>
</evidence>
<dbReference type="AlphaFoldDB" id="A0A1M6NTH5"/>
<keyword evidence="2" id="KW-0813">Transport</keyword>
<proteinExistence type="inferred from homology"/>
<evidence type="ECO:0000256" key="5">
    <source>
        <dbReference type="ARBA" id="ARBA00022692"/>
    </source>
</evidence>
<feature type="transmembrane region" description="Helical" evidence="9">
    <location>
        <begin position="89"/>
        <end position="110"/>
    </location>
</feature>
<keyword evidence="5 9" id="KW-0812">Transmembrane</keyword>
<comment type="subcellular location">
    <subcellularLocation>
        <location evidence="1">Cell inner membrane</location>
        <topology evidence="1">Multi-pass membrane protein</topology>
    </subcellularLocation>
</comment>
<feature type="transmembrane region" description="Helical" evidence="9">
    <location>
        <begin position="50"/>
        <end position="68"/>
    </location>
</feature>
<dbReference type="OrthoDB" id="49066at2"/>
<dbReference type="GO" id="GO:0005886">
    <property type="term" value="C:plasma membrane"/>
    <property type="evidence" value="ECO:0007669"/>
    <property type="project" value="UniProtKB-SubCell"/>
</dbReference>
<evidence type="ECO:0000259" key="10">
    <source>
        <dbReference type="Pfam" id="PF04290"/>
    </source>
</evidence>
<dbReference type="InterPro" id="IPR007387">
    <property type="entry name" value="TRAP_DctQ"/>
</dbReference>
<evidence type="ECO:0000256" key="2">
    <source>
        <dbReference type="ARBA" id="ARBA00022448"/>
    </source>
</evidence>
<accession>A0A1M6NTH5</accession>
<dbReference type="PANTHER" id="PTHR35011:SF11">
    <property type="entry name" value="TRAP TRANSPORTER SMALL PERMEASE PROTEIN"/>
    <property type="match status" value="1"/>
</dbReference>
<keyword evidence="12" id="KW-1185">Reference proteome</keyword>
<evidence type="ECO:0000256" key="9">
    <source>
        <dbReference type="SAM" id="Phobius"/>
    </source>
</evidence>
<name>A0A1M6NTH5_PARC5</name>
<evidence type="ECO:0000256" key="1">
    <source>
        <dbReference type="ARBA" id="ARBA00004429"/>
    </source>
</evidence>
<organism evidence="11 12">
    <name type="scientific">Paramaledivibacter caminithermalis (strain DSM 15212 / CIP 107654 / DViRD3)</name>
    <name type="common">Clostridium caminithermale</name>
    <dbReference type="NCBI Taxonomy" id="1121301"/>
    <lineage>
        <taxon>Bacteria</taxon>
        <taxon>Bacillati</taxon>
        <taxon>Bacillota</taxon>
        <taxon>Clostridia</taxon>
        <taxon>Peptostreptococcales</taxon>
        <taxon>Caminicellaceae</taxon>
        <taxon>Paramaledivibacter</taxon>
    </lineage>
</organism>